<dbReference type="InterPro" id="IPR016032">
    <property type="entry name" value="Sig_transdc_resp-reg_C-effctor"/>
</dbReference>
<dbReference type="AlphaFoldDB" id="A0A4Q7MVN7"/>
<accession>A0A4Q7MVN7</accession>
<gene>
    <name evidence="6" type="ORF">EV199_4611</name>
</gene>
<reference evidence="6 7" key="1">
    <citation type="submission" date="2019-02" db="EMBL/GenBank/DDBJ databases">
        <title>Genomic Encyclopedia of Type Strains, Phase IV (KMG-IV): sequencing the most valuable type-strain genomes for metagenomic binning, comparative biology and taxonomic classification.</title>
        <authorList>
            <person name="Goeker M."/>
        </authorList>
    </citation>
    <scope>NUCLEOTIDE SEQUENCE [LARGE SCALE GENOMIC DNA]</scope>
    <source>
        <strain evidence="6 7">DSM 18116</strain>
    </source>
</reference>
<dbReference type="PROSITE" id="PS50043">
    <property type="entry name" value="HTH_LUXR_2"/>
    <property type="match status" value="1"/>
</dbReference>
<evidence type="ECO:0000313" key="6">
    <source>
        <dbReference type="EMBL" id="RZS72688.1"/>
    </source>
</evidence>
<dbReference type="Pfam" id="PF00072">
    <property type="entry name" value="Response_reg"/>
    <property type="match status" value="1"/>
</dbReference>
<dbReference type="Proteomes" id="UP000293874">
    <property type="component" value="Unassembled WGS sequence"/>
</dbReference>
<dbReference type="Pfam" id="PF00196">
    <property type="entry name" value="GerE"/>
    <property type="match status" value="1"/>
</dbReference>
<protein>
    <submittedName>
        <fullName evidence="6">DNA-binding NarL/FixJ family response regulator</fullName>
    </submittedName>
</protein>
<keyword evidence="1 3" id="KW-0597">Phosphoprotein</keyword>
<feature type="domain" description="Response regulatory" evidence="5">
    <location>
        <begin position="1"/>
        <end position="121"/>
    </location>
</feature>
<dbReference type="PRINTS" id="PR00038">
    <property type="entry name" value="HTHLUXR"/>
</dbReference>
<dbReference type="InterPro" id="IPR011006">
    <property type="entry name" value="CheY-like_superfamily"/>
</dbReference>
<dbReference type="RefSeq" id="WP_130543080.1">
    <property type="nucleotide sequence ID" value="NZ_CP042431.1"/>
</dbReference>
<evidence type="ECO:0000259" key="4">
    <source>
        <dbReference type="PROSITE" id="PS50043"/>
    </source>
</evidence>
<evidence type="ECO:0000256" key="1">
    <source>
        <dbReference type="ARBA" id="ARBA00022553"/>
    </source>
</evidence>
<dbReference type="GO" id="GO:0000160">
    <property type="term" value="P:phosphorelay signal transduction system"/>
    <property type="evidence" value="ECO:0007669"/>
    <property type="project" value="InterPro"/>
</dbReference>
<dbReference type="InterPro" id="IPR001789">
    <property type="entry name" value="Sig_transdc_resp-reg_receiver"/>
</dbReference>
<dbReference type="InterPro" id="IPR058245">
    <property type="entry name" value="NreC/VraR/RcsB-like_REC"/>
</dbReference>
<feature type="domain" description="HTH luxR-type" evidence="4">
    <location>
        <begin position="146"/>
        <end position="211"/>
    </location>
</feature>
<proteinExistence type="predicted"/>
<dbReference type="EMBL" id="SGXA01000002">
    <property type="protein sequence ID" value="RZS72688.1"/>
    <property type="molecule type" value="Genomic_DNA"/>
</dbReference>
<dbReference type="GO" id="GO:0003677">
    <property type="term" value="F:DNA binding"/>
    <property type="evidence" value="ECO:0007669"/>
    <property type="project" value="UniProtKB-KW"/>
</dbReference>
<keyword evidence="7" id="KW-1185">Reference proteome</keyword>
<comment type="caution">
    <text evidence="6">The sequence shown here is derived from an EMBL/GenBank/DDBJ whole genome shotgun (WGS) entry which is preliminary data.</text>
</comment>
<evidence type="ECO:0000256" key="3">
    <source>
        <dbReference type="PROSITE-ProRule" id="PRU00169"/>
    </source>
</evidence>
<evidence type="ECO:0000256" key="2">
    <source>
        <dbReference type="ARBA" id="ARBA00023125"/>
    </source>
</evidence>
<sequence length="213" mass="24085">MTTRIALIPLVQTDLYYLWYYFFDVVPDIVNCGTYSSGEDALEKLKGAAPDVVVIDVYSPGMEDFELMNRIKLLLPKVKIIFRSAECDEKVIVSVINKGVHGFIYRAGEEKELVDCIRQVMAGQSGLCSVSATLLYEATGAQRKKDFRLHFGLTVREAEIVSYLADGLSYKQIAWVLKISVETVRKHCANLYIKLDVDNKVQAINKVHNYVYS</sequence>
<dbReference type="PANTHER" id="PTHR43214">
    <property type="entry name" value="TWO-COMPONENT RESPONSE REGULATOR"/>
    <property type="match status" value="1"/>
</dbReference>
<dbReference type="PROSITE" id="PS50110">
    <property type="entry name" value="RESPONSE_REGULATORY"/>
    <property type="match status" value="1"/>
</dbReference>
<evidence type="ECO:0000313" key="7">
    <source>
        <dbReference type="Proteomes" id="UP000293874"/>
    </source>
</evidence>
<keyword evidence="2 6" id="KW-0238">DNA-binding</keyword>
<feature type="modified residue" description="4-aspartylphosphate" evidence="3">
    <location>
        <position position="56"/>
    </location>
</feature>
<dbReference type="GO" id="GO:0006355">
    <property type="term" value="P:regulation of DNA-templated transcription"/>
    <property type="evidence" value="ECO:0007669"/>
    <property type="project" value="InterPro"/>
</dbReference>
<dbReference type="InterPro" id="IPR039420">
    <property type="entry name" value="WalR-like"/>
</dbReference>
<dbReference type="CDD" id="cd06170">
    <property type="entry name" value="LuxR_C_like"/>
    <property type="match status" value="1"/>
</dbReference>
<dbReference type="CDD" id="cd17535">
    <property type="entry name" value="REC_NarL-like"/>
    <property type="match status" value="1"/>
</dbReference>
<dbReference type="SUPFAM" id="SSF46894">
    <property type="entry name" value="C-terminal effector domain of the bipartite response regulators"/>
    <property type="match status" value="1"/>
</dbReference>
<dbReference type="SMART" id="SM00421">
    <property type="entry name" value="HTH_LUXR"/>
    <property type="match status" value="1"/>
</dbReference>
<name>A0A4Q7MVN7_9BACT</name>
<evidence type="ECO:0000259" key="5">
    <source>
        <dbReference type="PROSITE" id="PS50110"/>
    </source>
</evidence>
<dbReference type="InterPro" id="IPR000792">
    <property type="entry name" value="Tscrpt_reg_LuxR_C"/>
</dbReference>
<dbReference type="PROSITE" id="PS00622">
    <property type="entry name" value="HTH_LUXR_1"/>
    <property type="match status" value="1"/>
</dbReference>
<dbReference type="SUPFAM" id="SSF52172">
    <property type="entry name" value="CheY-like"/>
    <property type="match status" value="1"/>
</dbReference>
<organism evidence="6 7">
    <name type="scientific">Pseudobacter ginsenosidimutans</name>
    <dbReference type="NCBI Taxonomy" id="661488"/>
    <lineage>
        <taxon>Bacteria</taxon>
        <taxon>Pseudomonadati</taxon>
        <taxon>Bacteroidota</taxon>
        <taxon>Chitinophagia</taxon>
        <taxon>Chitinophagales</taxon>
        <taxon>Chitinophagaceae</taxon>
        <taxon>Pseudobacter</taxon>
    </lineage>
</organism>
<dbReference type="PANTHER" id="PTHR43214:SF44">
    <property type="entry name" value="TWO-COMPONENT RESPONSE REGULATOR"/>
    <property type="match status" value="1"/>
</dbReference>
<dbReference type="OrthoDB" id="9807565at2"/>
<dbReference type="Gene3D" id="3.40.50.2300">
    <property type="match status" value="1"/>
</dbReference>